<proteinExistence type="predicted"/>
<dbReference type="AlphaFoldDB" id="A0A8J6JBI0"/>
<comment type="caution">
    <text evidence="1">The sequence shown here is derived from an EMBL/GenBank/DDBJ whole genome shotgun (WGS) entry which is preliminary data.</text>
</comment>
<reference evidence="1" key="1">
    <citation type="submission" date="2020-08" db="EMBL/GenBank/DDBJ databases">
        <title>Genome public.</title>
        <authorList>
            <person name="Liu C."/>
            <person name="Sun Q."/>
        </authorList>
    </citation>
    <scope>NUCLEOTIDE SEQUENCE</scope>
    <source>
        <strain evidence="1">NSJ-51</strain>
    </source>
</reference>
<organism evidence="1 2">
    <name type="scientific">Lawsonibacter hominis</name>
    <dbReference type="NCBI Taxonomy" id="2763053"/>
    <lineage>
        <taxon>Bacteria</taxon>
        <taxon>Bacillati</taxon>
        <taxon>Bacillota</taxon>
        <taxon>Clostridia</taxon>
        <taxon>Eubacteriales</taxon>
        <taxon>Oscillospiraceae</taxon>
        <taxon>Lawsonibacter</taxon>
    </lineage>
</organism>
<dbReference type="SUPFAM" id="SSF46785">
    <property type="entry name" value="Winged helix' DNA-binding domain"/>
    <property type="match status" value="1"/>
</dbReference>
<accession>A0A8J6JBI0</accession>
<sequence length="379" mass="43072">MPAYQLQIKQVVDYPRCRIYRQFIHRLIDDRSIRASGGSGLFHYTVLCSFANFRTSYRRIDGISYTVYPGEWVCTLKELSQWFRTRFQCQALSILGELQQRHLIDFSSLGRGNVIRYKIRNWARHNTVLEYNAPCQKDTGFFFLPVSIVTDLISSDRCSEMDIVLDLWVSAIYNDSQVQGSGLGPVAYFRNGTGNPLVTYTELAARWGLSRATVGRILKKLSALDYISLMSFPGRHGSVIYLKNYLSTMFEISDVMVDKEEVAMTLNIRLELPAEGCVDQEEPTMEHEVIVSDELSSVSKSHIEIIMQKMAQILMAQGISCFGCSLSHYKLYPLSGDCREELLPRAHEQTVLRLGLAVLCGNKQVASFELTLNPIVENK</sequence>
<dbReference type="EMBL" id="JACOPP010000001">
    <property type="protein sequence ID" value="MBC5732159.1"/>
    <property type="molecule type" value="Genomic_DNA"/>
</dbReference>
<keyword evidence="2" id="KW-1185">Reference proteome</keyword>
<dbReference type="Proteomes" id="UP000661435">
    <property type="component" value="Unassembled WGS sequence"/>
</dbReference>
<dbReference type="RefSeq" id="WP_144232841.1">
    <property type="nucleotide sequence ID" value="NZ_JACOPP010000001.1"/>
</dbReference>
<protein>
    <submittedName>
        <fullName evidence="1">MarR family transcriptional regulator</fullName>
    </submittedName>
</protein>
<name>A0A8J6JBI0_9FIRM</name>
<dbReference type="InterPro" id="IPR036390">
    <property type="entry name" value="WH_DNA-bd_sf"/>
</dbReference>
<gene>
    <name evidence="1" type="ORF">H8S57_00255</name>
</gene>
<evidence type="ECO:0000313" key="1">
    <source>
        <dbReference type="EMBL" id="MBC5732159.1"/>
    </source>
</evidence>
<evidence type="ECO:0000313" key="2">
    <source>
        <dbReference type="Proteomes" id="UP000661435"/>
    </source>
</evidence>